<dbReference type="EMBL" id="BKCJ011299714">
    <property type="protein sequence ID" value="GFD17357.1"/>
    <property type="molecule type" value="Genomic_DNA"/>
</dbReference>
<feature type="compositionally biased region" description="Basic and acidic residues" evidence="1">
    <location>
        <begin position="47"/>
        <end position="67"/>
    </location>
</feature>
<gene>
    <name evidence="2" type="ORF">Tci_889326</name>
</gene>
<feature type="region of interest" description="Disordered" evidence="1">
    <location>
        <begin position="41"/>
        <end position="82"/>
    </location>
</feature>
<name>A0A699U4S7_TANCI</name>
<organism evidence="2">
    <name type="scientific">Tanacetum cinerariifolium</name>
    <name type="common">Dalmatian daisy</name>
    <name type="synonym">Chrysanthemum cinerariifolium</name>
    <dbReference type="NCBI Taxonomy" id="118510"/>
    <lineage>
        <taxon>Eukaryota</taxon>
        <taxon>Viridiplantae</taxon>
        <taxon>Streptophyta</taxon>
        <taxon>Embryophyta</taxon>
        <taxon>Tracheophyta</taxon>
        <taxon>Spermatophyta</taxon>
        <taxon>Magnoliopsida</taxon>
        <taxon>eudicotyledons</taxon>
        <taxon>Gunneridae</taxon>
        <taxon>Pentapetalae</taxon>
        <taxon>asterids</taxon>
        <taxon>campanulids</taxon>
        <taxon>Asterales</taxon>
        <taxon>Asteraceae</taxon>
        <taxon>Asteroideae</taxon>
        <taxon>Anthemideae</taxon>
        <taxon>Anthemidinae</taxon>
        <taxon>Tanacetum</taxon>
    </lineage>
</organism>
<protein>
    <submittedName>
        <fullName evidence="2">Uncharacterized protein</fullName>
    </submittedName>
</protein>
<feature type="non-terminal residue" evidence="2">
    <location>
        <position position="132"/>
    </location>
</feature>
<reference evidence="2" key="1">
    <citation type="journal article" date="2019" name="Sci. Rep.">
        <title>Draft genome of Tanacetum cinerariifolium, the natural source of mosquito coil.</title>
        <authorList>
            <person name="Yamashiro T."/>
            <person name="Shiraishi A."/>
            <person name="Satake H."/>
            <person name="Nakayama K."/>
        </authorList>
    </citation>
    <scope>NUCLEOTIDE SEQUENCE</scope>
</reference>
<evidence type="ECO:0000313" key="2">
    <source>
        <dbReference type="EMBL" id="GFD17357.1"/>
    </source>
</evidence>
<proteinExistence type="predicted"/>
<accession>A0A699U4S7</accession>
<evidence type="ECO:0000256" key="1">
    <source>
        <dbReference type="SAM" id="MobiDB-lite"/>
    </source>
</evidence>
<dbReference type="AlphaFoldDB" id="A0A699U4S7"/>
<comment type="caution">
    <text evidence="2">The sequence shown here is derived from an EMBL/GenBank/DDBJ whole genome shotgun (WGS) entry which is preliminary data.</text>
</comment>
<sequence length="132" mass="15512">MRVDGRTKKVLLYSWLNGSWNKRGMDDNILSSGDTTTDSIFKPYLKTQEKNNTKKDDERSQTKRECNDADLEANSASNTLENEKANKRMCNAERFKAIKYSLGPDEEYIAIRRCEYDTWERNKYAMSQIYQE</sequence>